<dbReference type="Proteomes" id="UP000676079">
    <property type="component" value="Chromosome"/>
</dbReference>
<dbReference type="Pfam" id="PF04149">
    <property type="entry name" value="DUF397"/>
    <property type="match status" value="2"/>
</dbReference>
<feature type="domain" description="DUF397" evidence="1">
    <location>
        <begin position="46"/>
        <end position="96"/>
    </location>
</feature>
<gene>
    <name evidence="2" type="ORF">KGD84_20060</name>
</gene>
<protein>
    <submittedName>
        <fullName evidence="2">DUF397 domain-containing protein</fullName>
    </submittedName>
</protein>
<name>A0ABX8BG83_9ACTN</name>
<organism evidence="2 3">
    <name type="scientific">Nocardiopsis changdeensis</name>
    <dbReference type="NCBI Taxonomy" id="2831969"/>
    <lineage>
        <taxon>Bacteria</taxon>
        <taxon>Bacillati</taxon>
        <taxon>Actinomycetota</taxon>
        <taxon>Actinomycetes</taxon>
        <taxon>Streptosporangiales</taxon>
        <taxon>Nocardiopsidaceae</taxon>
        <taxon>Nocardiopsis</taxon>
    </lineage>
</organism>
<dbReference type="EMBL" id="CP074133">
    <property type="protein sequence ID" value="QUX20770.1"/>
    <property type="molecule type" value="Genomic_DNA"/>
</dbReference>
<evidence type="ECO:0000313" key="3">
    <source>
        <dbReference type="Proteomes" id="UP000676079"/>
    </source>
</evidence>
<keyword evidence="3" id="KW-1185">Reference proteome</keyword>
<dbReference type="InterPro" id="IPR007278">
    <property type="entry name" value="DUF397"/>
</dbReference>
<proteinExistence type="predicted"/>
<reference evidence="2 3" key="1">
    <citation type="submission" date="2021-05" db="EMBL/GenBank/DDBJ databases">
        <title>Direct Submission.</title>
        <authorList>
            <person name="Li K."/>
            <person name="Gao J."/>
        </authorList>
    </citation>
    <scope>NUCLEOTIDE SEQUENCE [LARGE SCALE GENOMIC DNA]</scope>
    <source>
        <strain evidence="2 3">Mg02</strain>
    </source>
</reference>
<evidence type="ECO:0000313" key="2">
    <source>
        <dbReference type="EMBL" id="QUX20770.1"/>
    </source>
</evidence>
<feature type="domain" description="DUF397" evidence="1">
    <location>
        <begin position="24"/>
        <end position="45"/>
    </location>
</feature>
<sequence>MTANELEFRKSSYSAQGQECVEVARFRKSSHSGVNGDCVEVAHLPANFRKSGYSGGNNECVEVADLPCGAAVRDSKHPADGHLPFPASEWTAFLHSTNG</sequence>
<accession>A0ABX8BG83</accession>
<evidence type="ECO:0000259" key="1">
    <source>
        <dbReference type="Pfam" id="PF04149"/>
    </source>
</evidence>